<dbReference type="OrthoDB" id="20872at2759"/>
<protein>
    <submittedName>
        <fullName evidence="1">Uncharacterized protein</fullName>
    </submittedName>
</protein>
<dbReference type="GeneID" id="67021637"/>
<keyword evidence="2" id="KW-1185">Reference proteome</keyword>
<proteinExistence type="predicted"/>
<sequence length="275" mass="30938">MNTERMQFVEEHVPQRKVEIWRAITDETYETGNTPGIIGSLFDGLIAYLQGMLREIVQPDVEPITYGLLERGATSLLFWGLDHGVSQGDLDRSLQHSALLRDTILLVLISIGELLSQGSMEISSAKIHRQLMVSSNIATAIEKAKFAVKETDELDQSYEIIDEPVEACKVLQSKVDCLIALNASIECPTESESDNDEETRTGTVLQDLPAHQYFADLIAARFPTAQLELVEKLGLTNWSRYNQVQQQRDSLQTEVESVSMDRDLLPRLQRHLVEP</sequence>
<accession>A0A8J2IEB4</accession>
<reference evidence="1" key="1">
    <citation type="submission" date="2021-05" db="EMBL/GenBank/DDBJ databases">
        <authorList>
            <person name="Stam R."/>
        </authorList>
    </citation>
    <scope>NUCLEOTIDE SEQUENCE</scope>
    <source>
        <strain evidence="1">CS162</strain>
    </source>
</reference>
<dbReference type="EMBL" id="CAJRGZ010000025">
    <property type="protein sequence ID" value="CAG5180792.1"/>
    <property type="molecule type" value="Genomic_DNA"/>
</dbReference>
<dbReference type="RefSeq" id="XP_043172987.1">
    <property type="nucleotide sequence ID" value="XM_043317052.1"/>
</dbReference>
<dbReference type="AlphaFoldDB" id="A0A8J2IEB4"/>
<comment type="caution">
    <text evidence="1">The sequence shown here is derived from an EMBL/GenBank/DDBJ whole genome shotgun (WGS) entry which is preliminary data.</text>
</comment>
<evidence type="ECO:0000313" key="2">
    <source>
        <dbReference type="Proteomes" id="UP000676310"/>
    </source>
</evidence>
<name>A0A8J2IEB4_9PLEO</name>
<evidence type="ECO:0000313" key="1">
    <source>
        <dbReference type="EMBL" id="CAG5180792.1"/>
    </source>
</evidence>
<gene>
    <name evidence="1" type="ORF">ALTATR162_LOCUS9418</name>
</gene>
<dbReference type="Proteomes" id="UP000676310">
    <property type="component" value="Unassembled WGS sequence"/>
</dbReference>
<organism evidence="1 2">
    <name type="scientific">Alternaria atra</name>
    <dbReference type="NCBI Taxonomy" id="119953"/>
    <lineage>
        <taxon>Eukaryota</taxon>
        <taxon>Fungi</taxon>
        <taxon>Dikarya</taxon>
        <taxon>Ascomycota</taxon>
        <taxon>Pezizomycotina</taxon>
        <taxon>Dothideomycetes</taxon>
        <taxon>Pleosporomycetidae</taxon>
        <taxon>Pleosporales</taxon>
        <taxon>Pleosporineae</taxon>
        <taxon>Pleosporaceae</taxon>
        <taxon>Alternaria</taxon>
        <taxon>Alternaria sect. Ulocladioides</taxon>
    </lineage>
</organism>